<accession>A0ABR2G0X6</accession>
<dbReference type="PANTHER" id="PTHR33107:SF81">
    <property type="entry name" value="TRYPSIN INHIBITOR A"/>
    <property type="match status" value="1"/>
</dbReference>
<dbReference type="Gene3D" id="2.80.10.50">
    <property type="match status" value="1"/>
</dbReference>
<dbReference type="SMART" id="SM00452">
    <property type="entry name" value="STI"/>
    <property type="match status" value="1"/>
</dbReference>
<dbReference type="InterPro" id="IPR011065">
    <property type="entry name" value="Kunitz_inhibitor_STI-like_sf"/>
</dbReference>
<feature type="signal peptide" evidence="3">
    <location>
        <begin position="1"/>
        <end position="19"/>
    </location>
</feature>
<evidence type="ECO:0000313" key="4">
    <source>
        <dbReference type="EMBL" id="KAK8590150.1"/>
    </source>
</evidence>
<gene>
    <name evidence="4" type="ORF">V6N12_024533</name>
</gene>
<dbReference type="Pfam" id="PF00197">
    <property type="entry name" value="Kunitz_legume"/>
    <property type="match status" value="1"/>
</dbReference>
<dbReference type="InterPro" id="IPR002160">
    <property type="entry name" value="Prot_inh_Kunz-lg"/>
</dbReference>
<proteinExistence type="inferred from homology"/>
<evidence type="ECO:0000256" key="1">
    <source>
        <dbReference type="ARBA" id="ARBA00005440"/>
    </source>
</evidence>
<protein>
    <submittedName>
        <fullName evidence="4">Uncharacterized protein</fullName>
    </submittedName>
</protein>
<comment type="caution">
    <text evidence="4">The sequence shown here is derived from an EMBL/GenBank/DDBJ whole genome shotgun (WGS) entry which is preliminary data.</text>
</comment>
<keyword evidence="5" id="KW-1185">Reference proteome</keyword>
<reference evidence="4 5" key="1">
    <citation type="journal article" date="2024" name="G3 (Bethesda)">
        <title>Genome assembly of Hibiscus sabdariffa L. provides insights into metabolisms of medicinal natural products.</title>
        <authorList>
            <person name="Kim T."/>
        </authorList>
    </citation>
    <scope>NUCLEOTIDE SEQUENCE [LARGE SCALE GENOMIC DNA]</scope>
    <source>
        <strain evidence="4">TK-2024</strain>
        <tissue evidence="4">Old leaves</tissue>
    </source>
</reference>
<dbReference type="SUPFAM" id="SSF50386">
    <property type="entry name" value="STI-like"/>
    <property type="match status" value="1"/>
</dbReference>
<dbReference type="Proteomes" id="UP001472677">
    <property type="component" value="Unassembled WGS sequence"/>
</dbReference>
<dbReference type="EMBL" id="JBBPBM010000004">
    <property type="protein sequence ID" value="KAK8590150.1"/>
    <property type="molecule type" value="Genomic_DNA"/>
</dbReference>
<dbReference type="CDD" id="cd23375">
    <property type="entry name" value="beta-trefoil_STI_VvMLP-like"/>
    <property type="match status" value="1"/>
</dbReference>
<dbReference type="PANTHER" id="PTHR33107">
    <property type="entry name" value="KUNITZ TRYPSIN INHIBITOR 2"/>
    <property type="match status" value="1"/>
</dbReference>
<dbReference type="PRINTS" id="PR00291">
    <property type="entry name" value="KUNITZINHBTR"/>
</dbReference>
<evidence type="ECO:0000313" key="5">
    <source>
        <dbReference type="Proteomes" id="UP001472677"/>
    </source>
</evidence>
<evidence type="ECO:0000256" key="3">
    <source>
        <dbReference type="SAM" id="SignalP"/>
    </source>
</evidence>
<keyword evidence="2" id="KW-1015">Disulfide bond</keyword>
<keyword evidence="3" id="KW-0732">Signal</keyword>
<name>A0ABR2G0X6_9ROSI</name>
<sequence>MKSALSLAFTFLFLGSSIASDEPEAVVDTSGQVLRAGVNYYVVPAVHGHGGGFGLNSASNLSLCPLFVVQEQLEGTHGLPLYFSPVAVSVEQSVVRESTDVKVTFNAPTICIQGTLWLLVYDGSIQMFAVGTHEVDGNPHPHPHPHPGRQTLNSWFKIKKFDDGYKLVFCPSVCDTHPPVCGDLGVVIVNGYRRLVLTDDPLKVVFRRA</sequence>
<organism evidence="4 5">
    <name type="scientific">Hibiscus sabdariffa</name>
    <name type="common">roselle</name>
    <dbReference type="NCBI Taxonomy" id="183260"/>
    <lineage>
        <taxon>Eukaryota</taxon>
        <taxon>Viridiplantae</taxon>
        <taxon>Streptophyta</taxon>
        <taxon>Embryophyta</taxon>
        <taxon>Tracheophyta</taxon>
        <taxon>Spermatophyta</taxon>
        <taxon>Magnoliopsida</taxon>
        <taxon>eudicotyledons</taxon>
        <taxon>Gunneridae</taxon>
        <taxon>Pentapetalae</taxon>
        <taxon>rosids</taxon>
        <taxon>malvids</taxon>
        <taxon>Malvales</taxon>
        <taxon>Malvaceae</taxon>
        <taxon>Malvoideae</taxon>
        <taxon>Hibiscus</taxon>
    </lineage>
</organism>
<comment type="similarity">
    <text evidence="1">Belongs to the protease inhibitor I3 (leguminous Kunitz-type inhibitor) family.</text>
</comment>
<evidence type="ECO:0000256" key="2">
    <source>
        <dbReference type="ARBA" id="ARBA00023157"/>
    </source>
</evidence>
<feature type="chain" id="PRO_5046655506" evidence="3">
    <location>
        <begin position="20"/>
        <end position="209"/>
    </location>
</feature>